<dbReference type="Gene3D" id="1.20.1250.20">
    <property type="entry name" value="MFS general substrate transporter like domains"/>
    <property type="match status" value="1"/>
</dbReference>
<feature type="transmembrane region" description="Helical" evidence="8">
    <location>
        <begin position="175"/>
        <end position="196"/>
    </location>
</feature>
<keyword evidence="11" id="KW-1185">Reference proteome</keyword>
<dbReference type="PROSITE" id="PS00216">
    <property type="entry name" value="SUGAR_TRANSPORT_1"/>
    <property type="match status" value="1"/>
</dbReference>
<organism evidence="10 11">
    <name type="scientific">Apiospora rasikravindrae</name>
    <dbReference type="NCBI Taxonomy" id="990691"/>
    <lineage>
        <taxon>Eukaryota</taxon>
        <taxon>Fungi</taxon>
        <taxon>Dikarya</taxon>
        <taxon>Ascomycota</taxon>
        <taxon>Pezizomycotina</taxon>
        <taxon>Sordariomycetes</taxon>
        <taxon>Xylariomycetidae</taxon>
        <taxon>Amphisphaeriales</taxon>
        <taxon>Apiosporaceae</taxon>
        <taxon>Apiospora</taxon>
    </lineage>
</organism>
<dbReference type="PROSITE" id="PS50850">
    <property type="entry name" value="MFS"/>
    <property type="match status" value="1"/>
</dbReference>
<feature type="transmembrane region" description="Helical" evidence="8">
    <location>
        <begin position="307"/>
        <end position="324"/>
    </location>
</feature>
<protein>
    <submittedName>
        <fullName evidence="10">General substrate transporter</fullName>
    </submittedName>
</protein>
<reference evidence="10 11" key="1">
    <citation type="submission" date="2023-01" db="EMBL/GenBank/DDBJ databases">
        <title>Analysis of 21 Apiospora genomes using comparative genomics revels a genus with tremendous synthesis potential of carbohydrate active enzymes and secondary metabolites.</title>
        <authorList>
            <person name="Sorensen T."/>
        </authorList>
    </citation>
    <scope>NUCLEOTIDE SEQUENCE [LARGE SCALE GENOMIC DNA]</scope>
    <source>
        <strain evidence="10 11">CBS 33761</strain>
    </source>
</reference>
<evidence type="ECO:0000256" key="8">
    <source>
        <dbReference type="SAM" id="Phobius"/>
    </source>
</evidence>
<feature type="transmembrane region" description="Helical" evidence="8">
    <location>
        <begin position="53"/>
        <end position="74"/>
    </location>
</feature>
<dbReference type="InterPro" id="IPR005829">
    <property type="entry name" value="Sugar_transporter_CS"/>
</dbReference>
<dbReference type="SUPFAM" id="SSF103473">
    <property type="entry name" value="MFS general substrate transporter"/>
    <property type="match status" value="1"/>
</dbReference>
<evidence type="ECO:0000259" key="9">
    <source>
        <dbReference type="PROSITE" id="PS50850"/>
    </source>
</evidence>
<feature type="transmembrane region" description="Helical" evidence="8">
    <location>
        <begin position="430"/>
        <end position="448"/>
    </location>
</feature>
<feature type="transmembrane region" description="Helical" evidence="8">
    <location>
        <begin position="454"/>
        <end position="473"/>
    </location>
</feature>
<keyword evidence="6 8" id="KW-0472">Membrane</keyword>
<sequence length="521" mass="56944">YLGKMAKHKAFSKTLLTSIFLGLGGFLYGYDSGIITPSLALRSFNQDFGNPGPSLRGAIVSIYQAGAWFGSASVGLTSDRFGRRKAILLGCVWGVVGAAVMTGAAHVAMLVLGRLLVGFAVGTITGVAPVYAAEIAKTHERARLTAVNQMMVAWGFFVALWTGVGEGKWNNPNQWRLGFAIQGIPALLLAAGVLFLDESPRWLLLKGRAEEAEIAFRNYHYSRAEDDEWCRSEFALMQVNIAEEVRTQHQLSWGDLLKTPAFRGRLFVGSFVWAAAMLAGISFVQYFQTAIYATLQYDESQQLLISGLYGTVGPIACIVSLFFVDRVPRRTILVSSSALLSLCFLIITVIAAVFPAQPGTPTNAAAQRGLIACIFAVSANYSALLGPMTWIIPSVDSFFLPLCSFTKPPPNSPEVFTTELRAKANAIVQVIHYSISLIITQCSPIALAAVGWKYYIMFILTNALCALVFFLAYPETKGKSLEEIAELFGDVDTLHKSDMREVEEKVVAKTDEYRRSRESFA</sequence>
<feature type="transmembrane region" description="Helical" evidence="8">
    <location>
        <begin position="86"/>
        <end position="105"/>
    </location>
</feature>
<feature type="transmembrane region" description="Helical" evidence="8">
    <location>
        <begin position="144"/>
        <end position="163"/>
    </location>
</feature>
<gene>
    <name evidence="10" type="ORF">PG993_009593</name>
</gene>
<dbReference type="PANTHER" id="PTHR48022">
    <property type="entry name" value="PLASTIDIC GLUCOSE TRANSPORTER 4"/>
    <property type="match status" value="1"/>
</dbReference>
<dbReference type="InterPro" id="IPR050360">
    <property type="entry name" value="MFS_Sugar_Transporters"/>
</dbReference>
<dbReference type="InterPro" id="IPR020846">
    <property type="entry name" value="MFS_dom"/>
</dbReference>
<feature type="transmembrane region" description="Helical" evidence="8">
    <location>
        <begin position="266"/>
        <end position="287"/>
    </location>
</feature>
<dbReference type="InterPro" id="IPR005828">
    <property type="entry name" value="MFS_sugar_transport-like"/>
</dbReference>
<feature type="transmembrane region" description="Helical" evidence="8">
    <location>
        <begin position="369"/>
        <end position="392"/>
    </location>
</feature>
<comment type="caution">
    <text evidence="10">The sequence shown here is derived from an EMBL/GenBank/DDBJ whole genome shotgun (WGS) entry which is preliminary data.</text>
</comment>
<evidence type="ECO:0000256" key="5">
    <source>
        <dbReference type="ARBA" id="ARBA00022989"/>
    </source>
</evidence>
<keyword evidence="5 8" id="KW-1133">Transmembrane helix</keyword>
<feature type="domain" description="Major facilitator superfamily (MFS) profile" evidence="9">
    <location>
        <begin position="17"/>
        <end position="477"/>
    </location>
</feature>
<evidence type="ECO:0000256" key="3">
    <source>
        <dbReference type="ARBA" id="ARBA00022448"/>
    </source>
</evidence>
<evidence type="ECO:0000256" key="1">
    <source>
        <dbReference type="ARBA" id="ARBA00004141"/>
    </source>
</evidence>
<dbReference type="PRINTS" id="PR00171">
    <property type="entry name" value="SUGRTRNSPORT"/>
</dbReference>
<evidence type="ECO:0000313" key="11">
    <source>
        <dbReference type="Proteomes" id="UP001444661"/>
    </source>
</evidence>
<feature type="transmembrane region" description="Helical" evidence="8">
    <location>
        <begin position="111"/>
        <end position="132"/>
    </location>
</feature>
<evidence type="ECO:0000256" key="2">
    <source>
        <dbReference type="ARBA" id="ARBA00010992"/>
    </source>
</evidence>
<proteinExistence type="inferred from homology"/>
<feature type="non-terminal residue" evidence="10">
    <location>
        <position position="1"/>
    </location>
</feature>
<name>A0ABR1SJT6_9PEZI</name>
<feature type="transmembrane region" description="Helical" evidence="8">
    <location>
        <begin position="331"/>
        <end position="354"/>
    </location>
</feature>
<keyword evidence="4 8" id="KW-0812">Transmembrane</keyword>
<comment type="subcellular location">
    <subcellularLocation>
        <location evidence="1">Membrane</location>
        <topology evidence="1">Multi-pass membrane protein</topology>
    </subcellularLocation>
</comment>
<dbReference type="InterPro" id="IPR003663">
    <property type="entry name" value="Sugar/inositol_transpt"/>
</dbReference>
<evidence type="ECO:0000313" key="10">
    <source>
        <dbReference type="EMBL" id="KAK8034598.1"/>
    </source>
</evidence>
<dbReference type="NCBIfam" id="TIGR00879">
    <property type="entry name" value="SP"/>
    <property type="match status" value="1"/>
</dbReference>
<evidence type="ECO:0000256" key="7">
    <source>
        <dbReference type="RuleBase" id="RU003346"/>
    </source>
</evidence>
<evidence type="ECO:0000256" key="4">
    <source>
        <dbReference type="ARBA" id="ARBA00022692"/>
    </source>
</evidence>
<keyword evidence="3 7" id="KW-0813">Transport</keyword>
<dbReference type="PANTHER" id="PTHR48022:SF9">
    <property type="entry name" value="MAJOR FACILITATOR SUPERFAMILY (MFS) PROFILE DOMAIN-CONTAINING PROTEIN"/>
    <property type="match status" value="1"/>
</dbReference>
<accession>A0ABR1SJT6</accession>
<comment type="similarity">
    <text evidence="2 7">Belongs to the major facilitator superfamily. Sugar transporter (TC 2.A.1.1) family.</text>
</comment>
<dbReference type="Proteomes" id="UP001444661">
    <property type="component" value="Unassembled WGS sequence"/>
</dbReference>
<dbReference type="PROSITE" id="PS00217">
    <property type="entry name" value="SUGAR_TRANSPORT_2"/>
    <property type="match status" value="1"/>
</dbReference>
<evidence type="ECO:0000256" key="6">
    <source>
        <dbReference type="ARBA" id="ARBA00023136"/>
    </source>
</evidence>
<dbReference type="Pfam" id="PF00083">
    <property type="entry name" value="Sugar_tr"/>
    <property type="match status" value="2"/>
</dbReference>
<dbReference type="InterPro" id="IPR036259">
    <property type="entry name" value="MFS_trans_sf"/>
</dbReference>
<dbReference type="EMBL" id="JAQQWK010000009">
    <property type="protein sequence ID" value="KAK8034598.1"/>
    <property type="molecule type" value="Genomic_DNA"/>
</dbReference>